<reference evidence="2" key="1">
    <citation type="submission" date="2016-11" db="UniProtKB">
        <authorList>
            <consortium name="WormBaseParasite"/>
        </authorList>
    </citation>
    <scope>IDENTIFICATION</scope>
</reference>
<proteinExistence type="predicted"/>
<accession>A0A1I7XB47</accession>
<name>A0A1I7XB47_HETBA</name>
<evidence type="ECO:0000313" key="1">
    <source>
        <dbReference type="Proteomes" id="UP000095283"/>
    </source>
</evidence>
<dbReference type="WBParaSite" id="Hba_14911">
    <property type="protein sequence ID" value="Hba_14911"/>
    <property type="gene ID" value="Hba_14911"/>
</dbReference>
<keyword evidence="1" id="KW-1185">Reference proteome</keyword>
<evidence type="ECO:0000313" key="2">
    <source>
        <dbReference type="WBParaSite" id="Hba_14911"/>
    </source>
</evidence>
<organism evidence="1 2">
    <name type="scientific">Heterorhabditis bacteriophora</name>
    <name type="common">Entomopathogenic nematode worm</name>
    <dbReference type="NCBI Taxonomy" id="37862"/>
    <lineage>
        <taxon>Eukaryota</taxon>
        <taxon>Metazoa</taxon>
        <taxon>Ecdysozoa</taxon>
        <taxon>Nematoda</taxon>
        <taxon>Chromadorea</taxon>
        <taxon>Rhabditida</taxon>
        <taxon>Rhabditina</taxon>
        <taxon>Rhabditomorpha</taxon>
        <taxon>Strongyloidea</taxon>
        <taxon>Heterorhabditidae</taxon>
        <taxon>Heterorhabditis</taxon>
    </lineage>
</organism>
<protein>
    <submittedName>
        <fullName evidence="2">Uncharacterized protein</fullName>
    </submittedName>
</protein>
<sequence>MNATYNGGDSEITACYDNREIMLQDQFKSHPTARLQRKQASCEM</sequence>
<dbReference type="AlphaFoldDB" id="A0A1I7XB47"/>
<dbReference type="Proteomes" id="UP000095283">
    <property type="component" value="Unplaced"/>
</dbReference>